<dbReference type="AlphaFoldDB" id="A0A918XW60"/>
<dbReference type="PIRSF" id="PIRSF037834">
    <property type="entry name" value="PA_CoA_Oase3"/>
    <property type="match status" value="1"/>
</dbReference>
<dbReference type="InterPro" id="IPR007814">
    <property type="entry name" value="PaaA_PaaC"/>
</dbReference>
<organism evidence="1 2">
    <name type="scientific">Thalassobaculum fulvum</name>
    <dbReference type="NCBI Taxonomy" id="1633335"/>
    <lineage>
        <taxon>Bacteria</taxon>
        <taxon>Pseudomonadati</taxon>
        <taxon>Pseudomonadota</taxon>
        <taxon>Alphaproteobacteria</taxon>
        <taxon>Rhodospirillales</taxon>
        <taxon>Thalassobaculaceae</taxon>
        <taxon>Thalassobaculum</taxon>
    </lineage>
</organism>
<evidence type="ECO:0000313" key="2">
    <source>
        <dbReference type="Proteomes" id="UP000630353"/>
    </source>
</evidence>
<keyword evidence="2" id="KW-1185">Reference proteome</keyword>
<dbReference type="Pfam" id="PF05138">
    <property type="entry name" value="PaaA_PaaC"/>
    <property type="match status" value="1"/>
</dbReference>
<dbReference type="GO" id="GO:0005829">
    <property type="term" value="C:cytosol"/>
    <property type="evidence" value="ECO:0007669"/>
    <property type="project" value="TreeGrafter"/>
</dbReference>
<reference evidence="1" key="2">
    <citation type="submission" date="2020-09" db="EMBL/GenBank/DDBJ databases">
        <authorList>
            <person name="Sun Q."/>
            <person name="Kim S."/>
        </authorList>
    </citation>
    <scope>NUCLEOTIDE SEQUENCE</scope>
    <source>
        <strain evidence="1">KCTC 42651</strain>
    </source>
</reference>
<dbReference type="GO" id="GO:0010124">
    <property type="term" value="P:phenylacetate catabolic process"/>
    <property type="evidence" value="ECO:0007669"/>
    <property type="project" value="InterPro"/>
</dbReference>
<dbReference type="Gene3D" id="1.20.1260.10">
    <property type="match status" value="1"/>
</dbReference>
<dbReference type="PANTHER" id="PTHR30458">
    <property type="entry name" value="PHENYLACETIC ACID DEGRADATION PROTEIN PAA"/>
    <property type="match status" value="1"/>
</dbReference>
<name>A0A918XW60_9PROT</name>
<reference evidence="1" key="1">
    <citation type="journal article" date="2014" name="Int. J. Syst. Evol. Microbiol.">
        <title>Complete genome sequence of Corynebacterium casei LMG S-19264T (=DSM 44701T), isolated from a smear-ripened cheese.</title>
        <authorList>
            <consortium name="US DOE Joint Genome Institute (JGI-PGF)"/>
            <person name="Walter F."/>
            <person name="Albersmeier A."/>
            <person name="Kalinowski J."/>
            <person name="Ruckert C."/>
        </authorList>
    </citation>
    <scope>NUCLEOTIDE SEQUENCE</scope>
    <source>
        <strain evidence="1">KCTC 42651</strain>
    </source>
</reference>
<gene>
    <name evidence="1" type="primary">paaI</name>
    <name evidence="1" type="ORF">GCM10017083_45440</name>
</gene>
<dbReference type="InterPro" id="IPR009078">
    <property type="entry name" value="Ferritin-like_SF"/>
</dbReference>
<comment type="caution">
    <text evidence="1">The sequence shown here is derived from an EMBL/GenBank/DDBJ whole genome shotgun (WGS) entry which is preliminary data.</text>
</comment>
<accession>A0A918XW60</accession>
<protein>
    <submittedName>
        <fullName evidence="1">Phenylacetic acid degradation protein</fullName>
    </submittedName>
</protein>
<dbReference type="InterPro" id="IPR011882">
    <property type="entry name" value="PaaC"/>
</dbReference>
<dbReference type="EMBL" id="BMZS01000011">
    <property type="protein sequence ID" value="GHD59985.1"/>
    <property type="molecule type" value="Genomic_DNA"/>
</dbReference>
<evidence type="ECO:0000313" key="1">
    <source>
        <dbReference type="EMBL" id="GHD59985.1"/>
    </source>
</evidence>
<dbReference type="InterPro" id="IPR052703">
    <property type="entry name" value="Aromatic_CoA_ox/epox"/>
</dbReference>
<sequence>MARAATDDTALFEYALRLGDNCLILGHRVSEWCGHSPVLEEDIALANVALDLIGQTQLWLGLAGEIEGQWREGGGRSADDLAFLRDAGAFRNLLLVEQPNGDFGKTLARQFLFDAWHNAMLGALQGSADKRAAEIAEKAAKEVAYHLNRSRDLVVRLGDGTAESHSRMQRALDDLWFYTGELFLADEVDAAMLAAGIGPDLDDIRAQWDAEIDRTLKQATLRRPDSGHVQKGGKRGVHSEHLGYVLAEMQFLQRAYPGARW</sequence>
<dbReference type="RefSeq" id="WP_189993958.1">
    <property type="nucleotide sequence ID" value="NZ_BMZS01000011.1"/>
</dbReference>
<proteinExistence type="predicted"/>
<dbReference type="PANTHER" id="PTHR30458:SF0">
    <property type="entry name" value="1,2-PHENYLACETYL-COA EPOXIDASE, SUBUNIT C"/>
    <property type="match status" value="1"/>
</dbReference>
<dbReference type="Proteomes" id="UP000630353">
    <property type="component" value="Unassembled WGS sequence"/>
</dbReference>
<dbReference type="NCBIfam" id="TIGR02158">
    <property type="entry name" value="PA_CoA_Oxy3"/>
    <property type="match status" value="1"/>
</dbReference>
<dbReference type="SUPFAM" id="SSF47240">
    <property type="entry name" value="Ferritin-like"/>
    <property type="match status" value="1"/>
</dbReference>
<dbReference type="InterPro" id="IPR012347">
    <property type="entry name" value="Ferritin-like"/>
</dbReference>